<gene>
    <name evidence="2" type="ORF">AA0117_g10102</name>
</gene>
<dbReference type="EMBL" id="PDXD01000037">
    <property type="protein sequence ID" value="RYN70814.1"/>
    <property type="molecule type" value="Genomic_DNA"/>
</dbReference>
<evidence type="ECO:0000256" key="1">
    <source>
        <dbReference type="SAM" id="MobiDB-lite"/>
    </source>
</evidence>
<organism evidence="2 3">
    <name type="scientific">Alternaria alternata</name>
    <name type="common">Alternaria rot fungus</name>
    <name type="synonym">Torula alternata</name>
    <dbReference type="NCBI Taxonomy" id="5599"/>
    <lineage>
        <taxon>Eukaryota</taxon>
        <taxon>Fungi</taxon>
        <taxon>Dikarya</taxon>
        <taxon>Ascomycota</taxon>
        <taxon>Pezizomycotina</taxon>
        <taxon>Dothideomycetes</taxon>
        <taxon>Pleosporomycetidae</taxon>
        <taxon>Pleosporales</taxon>
        <taxon>Pleosporineae</taxon>
        <taxon>Pleosporaceae</taxon>
        <taxon>Alternaria</taxon>
        <taxon>Alternaria sect. Alternaria</taxon>
        <taxon>Alternaria alternata complex</taxon>
    </lineage>
</organism>
<feature type="region of interest" description="Disordered" evidence="1">
    <location>
        <begin position="1"/>
        <end position="25"/>
    </location>
</feature>
<reference evidence="3" key="1">
    <citation type="journal article" date="2019" name="bioRxiv">
        <title>Genomics, evolutionary history and diagnostics of the Alternaria alternata species group including apple and Asian pear pathotypes.</title>
        <authorList>
            <person name="Armitage A.D."/>
            <person name="Cockerton H.M."/>
            <person name="Sreenivasaprasad S."/>
            <person name="Woodhall J.W."/>
            <person name="Lane C.R."/>
            <person name="Harrison R.J."/>
            <person name="Clarkson J.P."/>
        </authorList>
    </citation>
    <scope>NUCLEOTIDE SEQUENCE [LARGE SCALE GENOMIC DNA]</scope>
    <source>
        <strain evidence="3">FERA 1177</strain>
    </source>
</reference>
<sequence length="125" mass="14918">MPPKKDQLSPVDLRQKAHSHGIRFPGPVPPSAWPNEYKHNFEVIRALQFLRYEDYKDTERIPTSHKVGYQKRVKELREKVRYLLKDINPNESSWRKLEDPIFGIFDDPVIWYVADQTDFYMAELT</sequence>
<name>A0A4Q4N577_ALTAL</name>
<evidence type="ECO:0000313" key="3">
    <source>
        <dbReference type="Proteomes" id="UP000291422"/>
    </source>
</evidence>
<proteinExistence type="predicted"/>
<dbReference type="AlphaFoldDB" id="A0A4Q4N577"/>
<protein>
    <submittedName>
        <fullName evidence="2">Uncharacterized protein</fullName>
    </submittedName>
</protein>
<evidence type="ECO:0000313" key="2">
    <source>
        <dbReference type="EMBL" id="RYN70814.1"/>
    </source>
</evidence>
<dbReference type="Proteomes" id="UP000291422">
    <property type="component" value="Unassembled WGS sequence"/>
</dbReference>
<comment type="caution">
    <text evidence="2">The sequence shown here is derived from an EMBL/GenBank/DDBJ whole genome shotgun (WGS) entry which is preliminary data.</text>
</comment>
<accession>A0A4Q4N577</accession>